<dbReference type="InterPro" id="IPR006439">
    <property type="entry name" value="HAD-SF_hydro_IA"/>
</dbReference>
<dbReference type="SUPFAM" id="SSF56784">
    <property type="entry name" value="HAD-like"/>
    <property type="match status" value="1"/>
</dbReference>
<keyword evidence="5" id="KW-1185">Reference proteome</keyword>
<dbReference type="Pfam" id="PF00702">
    <property type="entry name" value="Hydrolase"/>
    <property type="match status" value="1"/>
</dbReference>
<dbReference type="Proteomes" id="UP000309676">
    <property type="component" value="Unassembled WGS sequence"/>
</dbReference>
<gene>
    <name evidence="4" type="ORF">FE782_18765</name>
</gene>
<dbReference type="AlphaFoldDB" id="A0A5R9GDL7"/>
<name>A0A5R9GDL7_9BACL</name>
<dbReference type="OrthoDB" id="9809962at2"/>
<dbReference type="EMBL" id="VCIW01000013">
    <property type="protein sequence ID" value="TLS50743.1"/>
    <property type="molecule type" value="Genomic_DNA"/>
</dbReference>
<dbReference type="InterPro" id="IPR023214">
    <property type="entry name" value="HAD_sf"/>
</dbReference>
<dbReference type="GO" id="GO:0009231">
    <property type="term" value="P:riboflavin biosynthetic process"/>
    <property type="evidence" value="ECO:0007669"/>
    <property type="project" value="TreeGrafter"/>
</dbReference>
<keyword evidence="3" id="KW-0460">Magnesium</keyword>
<dbReference type="NCBIfam" id="TIGR01509">
    <property type="entry name" value="HAD-SF-IA-v3"/>
    <property type="match status" value="1"/>
</dbReference>
<dbReference type="Gene3D" id="1.20.120.710">
    <property type="entry name" value="Haloacid dehalogenase hydrolase-like domain"/>
    <property type="match status" value="1"/>
</dbReference>
<proteinExistence type="predicted"/>
<evidence type="ECO:0000256" key="3">
    <source>
        <dbReference type="ARBA" id="ARBA00022842"/>
    </source>
</evidence>
<dbReference type="PANTHER" id="PTHR46470">
    <property type="entry name" value="N-ACYLNEURAMINATE-9-PHOSPHATASE"/>
    <property type="match status" value="1"/>
</dbReference>
<evidence type="ECO:0000256" key="1">
    <source>
        <dbReference type="ARBA" id="ARBA00001946"/>
    </source>
</evidence>
<dbReference type="SFLD" id="SFLDS00003">
    <property type="entry name" value="Haloacid_Dehalogenase"/>
    <property type="match status" value="1"/>
</dbReference>
<dbReference type="PANTHER" id="PTHR46470:SF4">
    <property type="entry name" value="5-AMINO-6-(5-PHOSPHO-D-RIBITYLAMINO)URACIL PHOSPHATASE YIGB"/>
    <property type="match status" value="1"/>
</dbReference>
<comment type="caution">
    <text evidence="4">The sequence shown here is derived from an EMBL/GenBank/DDBJ whole genome shotgun (WGS) entry which is preliminary data.</text>
</comment>
<dbReference type="SFLD" id="SFLDG01129">
    <property type="entry name" value="C1.5:_HAD__Beta-PGM__Phosphata"/>
    <property type="match status" value="1"/>
</dbReference>
<keyword evidence="2 4" id="KW-0378">Hydrolase</keyword>
<protein>
    <submittedName>
        <fullName evidence="4">HAD family hydrolase</fullName>
    </submittedName>
</protein>
<reference evidence="4 5" key="1">
    <citation type="submission" date="2019-05" db="EMBL/GenBank/DDBJ databases">
        <authorList>
            <person name="Narsing Rao M.P."/>
            <person name="Li W.J."/>
        </authorList>
    </citation>
    <scope>NUCLEOTIDE SEQUENCE [LARGE SCALE GENOMIC DNA]</scope>
    <source>
        <strain evidence="4 5">SYSU_K30003</strain>
    </source>
</reference>
<comment type="cofactor">
    <cofactor evidence="1">
        <name>Mg(2+)</name>
        <dbReference type="ChEBI" id="CHEBI:18420"/>
    </cofactor>
</comment>
<accession>A0A5R9GDL7</accession>
<evidence type="ECO:0000256" key="2">
    <source>
        <dbReference type="ARBA" id="ARBA00022801"/>
    </source>
</evidence>
<sequence length="243" mass="27603">MLPKALLLDLDDTLIAFDHGLDLQQCWLEACNLHLSDTHLEVIPTLVEAIQRQARWHWSDAERHRVGRLQLPEARRQIITEALRQSGILKTPETALQIARSYGKLRDELITLHPGAVDTLITARSFGLRLALLTNGASEPQWGKINRFRLAQYFDQIIVEEDFGIGKPEPAVYKHALELLDVRAEDAWMVGDNYEWEIAAPAKLGIRGIWINPAGKSSPAGIQPYLTLRTIEELKHELTRRID</sequence>
<dbReference type="InterPro" id="IPR051400">
    <property type="entry name" value="HAD-like_hydrolase"/>
</dbReference>
<evidence type="ECO:0000313" key="5">
    <source>
        <dbReference type="Proteomes" id="UP000309676"/>
    </source>
</evidence>
<organism evidence="4 5">
    <name type="scientific">Paenibacillus antri</name>
    <dbReference type="NCBI Taxonomy" id="2582848"/>
    <lineage>
        <taxon>Bacteria</taxon>
        <taxon>Bacillati</taxon>
        <taxon>Bacillota</taxon>
        <taxon>Bacilli</taxon>
        <taxon>Bacillales</taxon>
        <taxon>Paenibacillaceae</taxon>
        <taxon>Paenibacillus</taxon>
    </lineage>
</organism>
<dbReference type="GO" id="GO:0016787">
    <property type="term" value="F:hydrolase activity"/>
    <property type="evidence" value="ECO:0007669"/>
    <property type="project" value="UniProtKB-KW"/>
</dbReference>
<dbReference type="PRINTS" id="PR00413">
    <property type="entry name" value="HADHALOGNASE"/>
</dbReference>
<dbReference type="InterPro" id="IPR036412">
    <property type="entry name" value="HAD-like_sf"/>
</dbReference>
<dbReference type="RefSeq" id="WP_138195777.1">
    <property type="nucleotide sequence ID" value="NZ_VCIW01000013.1"/>
</dbReference>
<dbReference type="Gene3D" id="3.40.50.1000">
    <property type="entry name" value="HAD superfamily/HAD-like"/>
    <property type="match status" value="1"/>
</dbReference>
<evidence type="ECO:0000313" key="4">
    <source>
        <dbReference type="EMBL" id="TLS50743.1"/>
    </source>
</evidence>
<dbReference type="NCBIfam" id="TIGR01549">
    <property type="entry name" value="HAD-SF-IA-v1"/>
    <property type="match status" value="1"/>
</dbReference>